<dbReference type="GO" id="GO:0000976">
    <property type="term" value="F:transcription cis-regulatory region binding"/>
    <property type="evidence" value="ECO:0007669"/>
    <property type="project" value="TreeGrafter"/>
</dbReference>
<organism evidence="6 7">
    <name type="scientific">Rubrivivax gelatinosus</name>
    <name type="common">Rhodocyclus gelatinosus</name>
    <name type="synonym">Rhodopseudomonas gelatinosa</name>
    <dbReference type="NCBI Taxonomy" id="28068"/>
    <lineage>
        <taxon>Bacteria</taxon>
        <taxon>Pseudomonadati</taxon>
        <taxon>Pseudomonadota</taxon>
        <taxon>Betaproteobacteria</taxon>
        <taxon>Burkholderiales</taxon>
        <taxon>Sphaerotilaceae</taxon>
        <taxon>Rubrivivax</taxon>
    </lineage>
</organism>
<dbReference type="SUPFAM" id="SSF48498">
    <property type="entry name" value="Tetracyclin repressor-like, C-terminal domain"/>
    <property type="match status" value="1"/>
</dbReference>
<dbReference type="RefSeq" id="WP_132646433.1">
    <property type="nucleotide sequence ID" value="NZ_CP181386.1"/>
</dbReference>
<comment type="caution">
    <text evidence="6">The sequence shown here is derived from an EMBL/GenBank/DDBJ whole genome shotgun (WGS) entry which is preliminary data.</text>
</comment>
<evidence type="ECO:0000313" key="6">
    <source>
        <dbReference type="EMBL" id="TCP02885.1"/>
    </source>
</evidence>
<proteinExistence type="predicted"/>
<dbReference type="EMBL" id="SLXD01000005">
    <property type="protein sequence ID" value="TCP02885.1"/>
    <property type="molecule type" value="Genomic_DNA"/>
</dbReference>
<dbReference type="InterPro" id="IPR036271">
    <property type="entry name" value="Tet_transcr_reg_TetR-rel_C_sf"/>
</dbReference>
<dbReference type="Pfam" id="PF14246">
    <property type="entry name" value="TetR_C_7"/>
    <property type="match status" value="1"/>
</dbReference>
<dbReference type="SUPFAM" id="SSF46689">
    <property type="entry name" value="Homeodomain-like"/>
    <property type="match status" value="1"/>
</dbReference>
<evidence type="ECO:0000313" key="7">
    <source>
        <dbReference type="Proteomes" id="UP000295106"/>
    </source>
</evidence>
<reference evidence="6 7" key="1">
    <citation type="submission" date="2019-03" db="EMBL/GenBank/DDBJ databases">
        <title>Genomic Encyclopedia of Type Strains, Phase IV (KMG-IV): sequencing the most valuable type-strain genomes for metagenomic binning, comparative biology and taxonomic classification.</title>
        <authorList>
            <person name="Goeker M."/>
        </authorList>
    </citation>
    <scope>NUCLEOTIDE SEQUENCE [LARGE SCALE GENOMIC DNA]</scope>
    <source>
        <strain evidence="6 7">DSM 1709</strain>
    </source>
</reference>
<feature type="domain" description="HTH tetR-type" evidence="5">
    <location>
        <begin position="6"/>
        <end position="66"/>
    </location>
</feature>
<keyword evidence="3" id="KW-0804">Transcription</keyword>
<evidence type="ECO:0000256" key="4">
    <source>
        <dbReference type="PROSITE-ProRule" id="PRU00335"/>
    </source>
</evidence>
<dbReference type="AlphaFoldDB" id="A0A4R2MCM8"/>
<dbReference type="GeneID" id="99684682"/>
<evidence type="ECO:0000256" key="3">
    <source>
        <dbReference type="ARBA" id="ARBA00023163"/>
    </source>
</evidence>
<dbReference type="Proteomes" id="UP000295106">
    <property type="component" value="Unassembled WGS sequence"/>
</dbReference>
<dbReference type="PRINTS" id="PR00455">
    <property type="entry name" value="HTHTETR"/>
</dbReference>
<sequence length="209" mass="22823">MKVRTEAKRDAIIEEARALFLEVGYERASMSELTRRLGGSKTTLYGYFASKQDIFTAVIEALSSEHLAGASAELENMHEVGVTAALTRFAEHMLTLMLSSESLALQRVILGESGVSSVGEIFVEHGPKVKLAEMAAALQAAMDRHELQPGPAEVLALQFFSLVRSEVELRLYLRDPPPLQPHQVKAMARRAVEMFLGGCRAVSTPEPAA</sequence>
<dbReference type="InterPro" id="IPR009057">
    <property type="entry name" value="Homeodomain-like_sf"/>
</dbReference>
<dbReference type="PANTHER" id="PTHR30055">
    <property type="entry name" value="HTH-TYPE TRANSCRIPTIONAL REGULATOR RUTR"/>
    <property type="match status" value="1"/>
</dbReference>
<dbReference type="InterPro" id="IPR050109">
    <property type="entry name" value="HTH-type_TetR-like_transc_reg"/>
</dbReference>
<feature type="DNA-binding region" description="H-T-H motif" evidence="4">
    <location>
        <begin position="29"/>
        <end position="48"/>
    </location>
</feature>
<dbReference type="Pfam" id="PF00440">
    <property type="entry name" value="TetR_N"/>
    <property type="match status" value="1"/>
</dbReference>
<dbReference type="PROSITE" id="PS50977">
    <property type="entry name" value="HTH_TETR_2"/>
    <property type="match status" value="1"/>
</dbReference>
<accession>A0A4R2MCM8</accession>
<gene>
    <name evidence="6" type="ORF">EV684_10551</name>
</gene>
<dbReference type="Gene3D" id="1.10.357.10">
    <property type="entry name" value="Tetracycline Repressor, domain 2"/>
    <property type="match status" value="1"/>
</dbReference>
<protein>
    <submittedName>
        <fullName evidence="6">TetR family transcriptional regulator</fullName>
    </submittedName>
</protein>
<evidence type="ECO:0000259" key="5">
    <source>
        <dbReference type="PROSITE" id="PS50977"/>
    </source>
</evidence>
<dbReference type="InterPro" id="IPR039536">
    <property type="entry name" value="TetR_C_Proteobacteria"/>
</dbReference>
<evidence type="ECO:0000256" key="1">
    <source>
        <dbReference type="ARBA" id="ARBA00023015"/>
    </source>
</evidence>
<dbReference type="InterPro" id="IPR001647">
    <property type="entry name" value="HTH_TetR"/>
</dbReference>
<evidence type="ECO:0000256" key="2">
    <source>
        <dbReference type="ARBA" id="ARBA00023125"/>
    </source>
</evidence>
<dbReference type="FunFam" id="1.10.10.60:FF:000141">
    <property type="entry name" value="TetR family transcriptional regulator"/>
    <property type="match status" value="1"/>
</dbReference>
<dbReference type="Gene3D" id="1.10.10.60">
    <property type="entry name" value="Homeodomain-like"/>
    <property type="match status" value="1"/>
</dbReference>
<dbReference type="GO" id="GO:0003700">
    <property type="term" value="F:DNA-binding transcription factor activity"/>
    <property type="evidence" value="ECO:0007669"/>
    <property type="project" value="TreeGrafter"/>
</dbReference>
<name>A0A4R2MCM8_RUBGE</name>
<keyword evidence="2 4" id="KW-0238">DNA-binding</keyword>
<keyword evidence="1" id="KW-0805">Transcription regulation</keyword>
<dbReference type="PANTHER" id="PTHR30055:SF119">
    <property type="entry name" value="NALC"/>
    <property type="match status" value="1"/>
</dbReference>
<dbReference type="OrthoDB" id="8535430at2"/>